<dbReference type="EMBL" id="CP011797">
    <property type="protein sequence ID" value="ATX77200.1"/>
    <property type="molecule type" value="Genomic_DNA"/>
</dbReference>
<dbReference type="EC" id="2.3.1.30" evidence="6"/>
<dbReference type="SUPFAM" id="SSF51161">
    <property type="entry name" value="Trimeric LpxA-like enzymes"/>
    <property type="match status" value="1"/>
</dbReference>
<dbReference type="NCBIfam" id="TIGR01172">
    <property type="entry name" value="cysE"/>
    <property type="match status" value="1"/>
</dbReference>
<protein>
    <recommendedName>
        <fullName evidence="6">Serine acetyltransferase</fullName>
        <ecNumber evidence="6">2.3.1.30</ecNumber>
    </recommendedName>
</protein>
<evidence type="ECO:0000256" key="5">
    <source>
        <dbReference type="ARBA" id="ARBA00049486"/>
    </source>
</evidence>
<proteinExistence type="inferred from homology"/>
<dbReference type="RefSeq" id="WP_100257478.1">
    <property type="nucleotide sequence ID" value="NZ_CP011797.1"/>
</dbReference>
<dbReference type="PIRSF" id="PIRSF000441">
    <property type="entry name" value="CysE"/>
    <property type="match status" value="1"/>
</dbReference>
<dbReference type="OrthoDB" id="9801456at2"/>
<evidence type="ECO:0000256" key="2">
    <source>
        <dbReference type="ARBA" id="ARBA00022605"/>
    </source>
</evidence>
<dbReference type="Proteomes" id="UP000229757">
    <property type="component" value="Chromosome"/>
</dbReference>
<evidence type="ECO:0000256" key="6">
    <source>
        <dbReference type="PIRNR" id="PIRNR000441"/>
    </source>
</evidence>
<dbReference type="GO" id="GO:0009001">
    <property type="term" value="F:serine O-acetyltransferase activity"/>
    <property type="evidence" value="ECO:0007669"/>
    <property type="project" value="UniProtKB-EC"/>
</dbReference>
<dbReference type="NCBIfam" id="NF041874">
    <property type="entry name" value="EPS_EpsC"/>
    <property type="match status" value="1"/>
</dbReference>
<dbReference type="FunFam" id="2.160.10.10:FF:000007">
    <property type="entry name" value="Serine acetyltransferase"/>
    <property type="match status" value="1"/>
</dbReference>
<comment type="similarity">
    <text evidence="1 6">Belongs to the transferase hexapeptide repeat family.</text>
</comment>
<evidence type="ECO:0000256" key="4">
    <source>
        <dbReference type="ARBA" id="ARBA00023315"/>
    </source>
</evidence>
<reference evidence="7 8" key="1">
    <citation type="journal article" date="2017" name="Environ. Microbiol.">
        <title>Genomic and physiological analyses of 'Reinekea forsetii' reveal a versatile opportunistic lifestyle during spring algae blooms.</title>
        <authorList>
            <person name="Avci B."/>
            <person name="Hahnke R.L."/>
            <person name="Chafee M."/>
            <person name="Fischer T."/>
            <person name="Gruber-Vodicka H."/>
            <person name="Tegetmeyer H.E."/>
            <person name="Harder J."/>
            <person name="Fuchs B.M."/>
            <person name="Amann R.I."/>
            <person name="Teeling H."/>
        </authorList>
    </citation>
    <scope>NUCLEOTIDE SEQUENCE [LARGE SCALE GENOMIC DNA]</scope>
    <source>
        <strain evidence="7 8">Hel1_31_D35</strain>
    </source>
</reference>
<organism evidence="7 8">
    <name type="scientific">Reinekea forsetii</name>
    <dbReference type="NCBI Taxonomy" id="1336806"/>
    <lineage>
        <taxon>Bacteria</taxon>
        <taxon>Pseudomonadati</taxon>
        <taxon>Pseudomonadota</taxon>
        <taxon>Gammaproteobacteria</taxon>
        <taxon>Oceanospirillales</taxon>
        <taxon>Saccharospirillaceae</taxon>
        <taxon>Reinekea</taxon>
    </lineage>
</organism>
<dbReference type="InterPro" id="IPR053376">
    <property type="entry name" value="Serine_acetyltransferase"/>
</dbReference>
<evidence type="ECO:0000313" key="8">
    <source>
        <dbReference type="Proteomes" id="UP000229757"/>
    </source>
</evidence>
<dbReference type="Gene3D" id="2.160.10.10">
    <property type="entry name" value="Hexapeptide repeat proteins"/>
    <property type="match status" value="1"/>
</dbReference>
<dbReference type="InterPro" id="IPR011004">
    <property type="entry name" value="Trimer_LpxA-like_sf"/>
</dbReference>
<dbReference type="InterPro" id="IPR045304">
    <property type="entry name" value="LbH_SAT"/>
</dbReference>
<dbReference type="GO" id="GO:0005737">
    <property type="term" value="C:cytoplasm"/>
    <property type="evidence" value="ECO:0007669"/>
    <property type="project" value="InterPro"/>
</dbReference>
<keyword evidence="3 6" id="KW-0808">Transferase</keyword>
<dbReference type="InterPro" id="IPR042122">
    <property type="entry name" value="Ser_AcTrfase_N_sf"/>
</dbReference>
<dbReference type="InterPro" id="IPR001451">
    <property type="entry name" value="Hexapep"/>
</dbReference>
<dbReference type="Pfam" id="PF00132">
    <property type="entry name" value="Hexapep"/>
    <property type="match status" value="1"/>
</dbReference>
<evidence type="ECO:0000256" key="1">
    <source>
        <dbReference type="ARBA" id="ARBA00007274"/>
    </source>
</evidence>
<keyword evidence="8" id="KW-1185">Reference proteome</keyword>
<evidence type="ECO:0000256" key="3">
    <source>
        <dbReference type="ARBA" id="ARBA00022679"/>
    </source>
</evidence>
<accession>A0A2K8KR40</accession>
<dbReference type="GO" id="GO:0006535">
    <property type="term" value="P:cysteine biosynthetic process from serine"/>
    <property type="evidence" value="ECO:0007669"/>
    <property type="project" value="InterPro"/>
</dbReference>
<evidence type="ECO:0000313" key="7">
    <source>
        <dbReference type="EMBL" id="ATX77200.1"/>
    </source>
</evidence>
<keyword evidence="4 6" id="KW-0012">Acyltransferase</keyword>
<name>A0A2K8KR40_9GAMM</name>
<dbReference type="Gene3D" id="1.10.3130.10">
    <property type="entry name" value="serine acetyltransferase, domain 1"/>
    <property type="match status" value="1"/>
</dbReference>
<dbReference type="KEGG" id="rfo:REIFOR_02065"/>
<dbReference type="AlphaFoldDB" id="A0A2K8KR40"/>
<comment type="catalytic activity">
    <reaction evidence="5 6">
        <text>L-serine + acetyl-CoA = O-acetyl-L-serine + CoA</text>
        <dbReference type="Rhea" id="RHEA:24560"/>
        <dbReference type="ChEBI" id="CHEBI:33384"/>
        <dbReference type="ChEBI" id="CHEBI:57287"/>
        <dbReference type="ChEBI" id="CHEBI:57288"/>
        <dbReference type="ChEBI" id="CHEBI:58340"/>
        <dbReference type="EC" id="2.3.1.30"/>
    </reaction>
</comment>
<gene>
    <name evidence="7" type="ORF">REIFOR_02065</name>
</gene>
<dbReference type="PANTHER" id="PTHR42811">
    <property type="entry name" value="SERINE ACETYLTRANSFERASE"/>
    <property type="match status" value="1"/>
</dbReference>
<dbReference type="CDD" id="cd03354">
    <property type="entry name" value="LbH_SAT"/>
    <property type="match status" value="1"/>
</dbReference>
<keyword evidence="2" id="KW-0028">Amino-acid biosynthesis</keyword>
<sequence length="260" mass="28708">MFSGIKDDIQSFFNRDPAARGWFEVLLNYPGLHAVIIHRLSHRLWRWNIKTLARWISQLARWFTGIEIHPGATIGKRFFIDHGMGIVIGETAEIGDDVTVYQGVTLGGTSWQKGKRHPTLEDGVIVGAGAKVLGPFKVGKNARIGSNAVVTKEVPEGATVVGIPGRVVRLKGERAQGFSTEQEELAKRMGFDAYGVAEMPDITAHAIKALLDHVNAQDQRIDRMCASLQKMDKSFTTPEMPDLKDEDFAVIEASDQQNSV</sequence>
<dbReference type="InterPro" id="IPR005881">
    <property type="entry name" value="Ser_O-AcTrfase"/>
</dbReference>